<dbReference type="PROSITE" id="PS51035">
    <property type="entry name" value="BAG"/>
    <property type="match status" value="1"/>
</dbReference>
<evidence type="ECO:0000313" key="3">
    <source>
        <dbReference type="EMBL" id="KAK7374778.1"/>
    </source>
</evidence>
<dbReference type="GO" id="GO:0006457">
    <property type="term" value="P:protein folding"/>
    <property type="evidence" value="ECO:0007669"/>
    <property type="project" value="TreeGrafter"/>
</dbReference>
<dbReference type="PROSITE" id="PS50096">
    <property type="entry name" value="IQ"/>
    <property type="match status" value="1"/>
</dbReference>
<accession>A0AAN9RQE3</accession>
<keyword evidence="4" id="KW-1185">Reference proteome</keyword>
<dbReference type="PANTHER" id="PTHR33322:SF4">
    <property type="entry name" value="BAG DOMAIN CONTAINING PROTEIN, EXPRESSED"/>
    <property type="match status" value="1"/>
</dbReference>
<dbReference type="InterPro" id="IPR036533">
    <property type="entry name" value="BAG_dom_sf"/>
</dbReference>
<feature type="domain" description="BAG" evidence="2">
    <location>
        <begin position="62"/>
        <end position="139"/>
    </location>
</feature>
<dbReference type="Pfam" id="PF02179">
    <property type="entry name" value="BAG"/>
    <property type="match status" value="1"/>
</dbReference>
<protein>
    <recommendedName>
        <fullName evidence="2">BAG domain-containing protein</fullName>
    </recommendedName>
</protein>
<organism evidence="3 4">
    <name type="scientific">Phaseolus coccineus</name>
    <name type="common">Scarlet runner bean</name>
    <name type="synonym">Phaseolus multiflorus</name>
    <dbReference type="NCBI Taxonomy" id="3886"/>
    <lineage>
        <taxon>Eukaryota</taxon>
        <taxon>Viridiplantae</taxon>
        <taxon>Streptophyta</taxon>
        <taxon>Embryophyta</taxon>
        <taxon>Tracheophyta</taxon>
        <taxon>Spermatophyta</taxon>
        <taxon>Magnoliopsida</taxon>
        <taxon>eudicotyledons</taxon>
        <taxon>Gunneridae</taxon>
        <taxon>Pentapetalae</taxon>
        <taxon>rosids</taxon>
        <taxon>fabids</taxon>
        <taxon>Fabales</taxon>
        <taxon>Fabaceae</taxon>
        <taxon>Papilionoideae</taxon>
        <taxon>50 kb inversion clade</taxon>
        <taxon>NPAAA clade</taxon>
        <taxon>indigoferoid/millettioid clade</taxon>
        <taxon>Phaseoleae</taxon>
        <taxon>Phaseolus</taxon>
    </lineage>
</organism>
<evidence type="ECO:0000259" key="2">
    <source>
        <dbReference type="PROSITE" id="PS51035"/>
    </source>
</evidence>
<gene>
    <name evidence="3" type="ORF">VNO80_08217</name>
</gene>
<dbReference type="SMART" id="SM00264">
    <property type="entry name" value="BAG"/>
    <property type="match status" value="1"/>
</dbReference>
<comment type="caution">
    <text evidence="3">The sequence shown here is derived from an EMBL/GenBank/DDBJ whole genome shotgun (WGS) entry which is preliminary data.</text>
</comment>
<proteinExistence type="predicted"/>
<dbReference type="PANTHER" id="PTHR33322">
    <property type="entry name" value="BAG DOMAIN CONTAINING PROTEIN, EXPRESSED"/>
    <property type="match status" value="1"/>
</dbReference>
<keyword evidence="1" id="KW-0143">Chaperone</keyword>
<dbReference type="GO" id="GO:0009506">
    <property type="term" value="C:plasmodesma"/>
    <property type="evidence" value="ECO:0007669"/>
    <property type="project" value="TreeGrafter"/>
</dbReference>
<dbReference type="SUPFAM" id="SSF63491">
    <property type="entry name" value="BAG domain"/>
    <property type="match status" value="1"/>
</dbReference>
<evidence type="ECO:0000313" key="4">
    <source>
        <dbReference type="Proteomes" id="UP001374584"/>
    </source>
</evidence>
<dbReference type="InterPro" id="IPR040400">
    <property type="entry name" value="BAG5/6/7/8"/>
</dbReference>
<name>A0AAN9RQE3_PHACN</name>
<evidence type="ECO:0000256" key="1">
    <source>
        <dbReference type="ARBA" id="ARBA00023186"/>
    </source>
</evidence>
<dbReference type="Gene3D" id="1.20.58.120">
    <property type="entry name" value="BAG domain"/>
    <property type="match status" value="1"/>
</dbReference>
<dbReference type="InterPro" id="IPR003103">
    <property type="entry name" value="BAG_domain"/>
</dbReference>
<dbReference type="GO" id="GO:0051087">
    <property type="term" value="F:protein-folding chaperone binding"/>
    <property type="evidence" value="ECO:0007669"/>
    <property type="project" value="InterPro"/>
</dbReference>
<sequence>MMQMKKSPPSYRTHWSTAEPGYYRVPSKVVSIPVHFMGSERTRTDSAVKIQRMLRGLLVRNAMRKIAAMRVELERIESEIRVEVLRREERERVRVIETIMNLLLRLDSIRVLHYSGLRECRKSVIKKAVALQEMLDEMAVHEGGKVEAVGEEEVEQKVKKEREVGEDNCLVKEEEGKGMENLRSERVGKECGYMEGESIGLETSLVERKEGEIICEEKEEEEEMEEKEDGEEGRSLVGENCLVKEEKRDCERQEGDGKKKMLLEKIVEDKHKMMEMMAQLFQKNELQTTLLTSLSQRVEQLERAFVSQRLRKKKNKHTCPKNGFN</sequence>
<dbReference type="AlphaFoldDB" id="A0AAN9RQE3"/>
<reference evidence="3 4" key="1">
    <citation type="submission" date="2024-01" db="EMBL/GenBank/DDBJ databases">
        <title>The genomes of 5 underutilized Papilionoideae crops provide insights into root nodulation and disease resistanc.</title>
        <authorList>
            <person name="Jiang F."/>
        </authorList>
    </citation>
    <scope>NUCLEOTIDE SEQUENCE [LARGE SCALE GENOMIC DNA]</scope>
    <source>
        <strain evidence="3">JINMINGXINNONG_FW02</strain>
        <tissue evidence="3">Leaves</tissue>
    </source>
</reference>
<dbReference type="Proteomes" id="UP001374584">
    <property type="component" value="Unassembled WGS sequence"/>
</dbReference>
<dbReference type="EMBL" id="JAYMYR010000003">
    <property type="protein sequence ID" value="KAK7374778.1"/>
    <property type="molecule type" value="Genomic_DNA"/>
</dbReference>